<feature type="non-terminal residue" evidence="1">
    <location>
        <position position="61"/>
    </location>
</feature>
<proteinExistence type="predicted"/>
<name>X1V450_9ZZZZ</name>
<sequence>MTDWRARANIRANERKALRTRRVNLKDADALGGEHADMATPRITDYGFGRIKVDGESYGKD</sequence>
<reference evidence="1" key="1">
    <citation type="journal article" date="2014" name="Front. Microbiol.">
        <title>High frequency of phylogenetically diverse reductive dehalogenase-homologous genes in deep subseafloor sedimentary metagenomes.</title>
        <authorList>
            <person name="Kawai M."/>
            <person name="Futagami T."/>
            <person name="Toyoda A."/>
            <person name="Takaki Y."/>
            <person name="Nishi S."/>
            <person name="Hori S."/>
            <person name="Arai W."/>
            <person name="Tsubouchi T."/>
            <person name="Morono Y."/>
            <person name="Uchiyama I."/>
            <person name="Ito T."/>
            <person name="Fujiyama A."/>
            <person name="Inagaki F."/>
            <person name="Takami H."/>
        </authorList>
    </citation>
    <scope>NUCLEOTIDE SEQUENCE</scope>
    <source>
        <strain evidence="1">Expedition CK06-06</strain>
    </source>
</reference>
<protein>
    <submittedName>
        <fullName evidence="1">Uncharacterized protein</fullName>
    </submittedName>
</protein>
<evidence type="ECO:0000313" key="1">
    <source>
        <dbReference type="EMBL" id="GAJ10577.1"/>
    </source>
</evidence>
<organism evidence="1">
    <name type="scientific">marine sediment metagenome</name>
    <dbReference type="NCBI Taxonomy" id="412755"/>
    <lineage>
        <taxon>unclassified sequences</taxon>
        <taxon>metagenomes</taxon>
        <taxon>ecological metagenomes</taxon>
    </lineage>
</organism>
<dbReference type="AlphaFoldDB" id="X1V450"/>
<gene>
    <name evidence="1" type="ORF">S12H4_45619</name>
</gene>
<dbReference type="EMBL" id="BARW01028222">
    <property type="protein sequence ID" value="GAJ10577.1"/>
    <property type="molecule type" value="Genomic_DNA"/>
</dbReference>
<comment type="caution">
    <text evidence="1">The sequence shown here is derived from an EMBL/GenBank/DDBJ whole genome shotgun (WGS) entry which is preliminary data.</text>
</comment>
<accession>X1V450</accession>